<evidence type="ECO:0000313" key="3">
    <source>
        <dbReference type="EMBL" id="KAA6392716.1"/>
    </source>
</evidence>
<proteinExistence type="predicted"/>
<reference evidence="3 4" key="1">
    <citation type="submission" date="2019-03" db="EMBL/GenBank/DDBJ databases">
        <title>Single cell metagenomics reveals metabolic interactions within the superorganism composed of flagellate Streblomastix strix and complex community of Bacteroidetes bacteria on its surface.</title>
        <authorList>
            <person name="Treitli S.C."/>
            <person name="Kolisko M."/>
            <person name="Husnik F."/>
            <person name="Keeling P."/>
            <person name="Hampl V."/>
        </authorList>
    </citation>
    <scope>NUCLEOTIDE SEQUENCE [LARGE SCALE GENOMIC DNA]</scope>
    <source>
        <strain evidence="3">ST1C</strain>
    </source>
</reference>
<dbReference type="Proteomes" id="UP000324800">
    <property type="component" value="Unassembled WGS sequence"/>
</dbReference>
<evidence type="ECO:0000313" key="4">
    <source>
        <dbReference type="Proteomes" id="UP000324800"/>
    </source>
</evidence>
<name>A0A5J4WDF0_9EUKA</name>
<comment type="caution">
    <text evidence="3">The sequence shown here is derived from an EMBL/GenBank/DDBJ whole genome shotgun (WGS) entry which is preliminary data.</text>
</comment>
<dbReference type="EMBL" id="SNRW01002452">
    <property type="protein sequence ID" value="KAA6392716.1"/>
    <property type="molecule type" value="Genomic_DNA"/>
</dbReference>
<feature type="compositionally biased region" description="Low complexity" evidence="2">
    <location>
        <begin position="183"/>
        <end position="197"/>
    </location>
</feature>
<feature type="coiled-coil region" evidence="1">
    <location>
        <begin position="410"/>
        <end position="455"/>
    </location>
</feature>
<evidence type="ECO:0000256" key="1">
    <source>
        <dbReference type="SAM" id="Coils"/>
    </source>
</evidence>
<dbReference type="AlphaFoldDB" id="A0A5J4WDF0"/>
<sequence>MQETHTNIAAIQQSIPKFKQQLEKSVSRRPSRMPTKSEYHTSKQDALGIISHFIQYSSSETQQLHVAKDNYEFFQLRVKITCVDMDQFCSPIIVLSHQYLQKQRDCDEIQNIISRELLSDVSNVSDLPKFRRNIFDFILSSEQLKLLSFLNFVLVKTDSGAHYEELKEIAEKAQKQWEEQQRLYEQQQQSTPLSHQQNTPSLHGYPFSYSPYTTPPLSRYSSFIQDYSPHNQSGQSTRNTTPFMTPYMTPRTTQLFAMDEDTMSQQTAAFPQSISMNPQQQIQTIDMTQIQPKPEIVHNLQQTPSQIINQKPLTYAQSFQNALKMHKTKEIQSTGFVGSSQVNIPLLLSVLQFGKNVNLLVPMSTTGQFMAKIVPDTMSFWKQGGVEKVQRSHIKQQEGDKKKKKEIKNLKRKVEQINYLQNEIAQIKGRKNMIQQEKDKKIEEIQKKIDFLKKEMKTEGFIEKIGKEDQQISKILDVVHDKDDLFIEYEAGDEEERK</sequence>
<accession>A0A5J4WDF0</accession>
<protein>
    <submittedName>
        <fullName evidence="3">Uncharacterized protein</fullName>
    </submittedName>
</protein>
<gene>
    <name evidence="3" type="ORF">EZS28_011755</name>
</gene>
<feature type="non-terminal residue" evidence="3">
    <location>
        <position position="498"/>
    </location>
</feature>
<evidence type="ECO:0000256" key="2">
    <source>
        <dbReference type="SAM" id="MobiDB-lite"/>
    </source>
</evidence>
<organism evidence="3 4">
    <name type="scientific">Streblomastix strix</name>
    <dbReference type="NCBI Taxonomy" id="222440"/>
    <lineage>
        <taxon>Eukaryota</taxon>
        <taxon>Metamonada</taxon>
        <taxon>Preaxostyla</taxon>
        <taxon>Oxymonadida</taxon>
        <taxon>Streblomastigidae</taxon>
        <taxon>Streblomastix</taxon>
    </lineage>
</organism>
<keyword evidence="1" id="KW-0175">Coiled coil</keyword>
<feature type="region of interest" description="Disordered" evidence="2">
    <location>
        <begin position="180"/>
        <end position="208"/>
    </location>
</feature>